<dbReference type="SUPFAM" id="SSF53822">
    <property type="entry name" value="Periplasmic binding protein-like I"/>
    <property type="match status" value="1"/>
</dbReference>
<sequence>MRDVAERAGVGIKTVSRVVNGEPGVAAATAERVNRAARELHFQPDPFAGNLRRSVRRTQSIGLLLSSVDNPYCAAVHRAVEDVAESRGVSVLSASSDEDPQRERALVGTFVSRRVDGLILSATGGDQSYLRPEMDAGTPVVAVDRAAVGIDVDSVVVDNVAGARGATAHLLRRGHRRIAHLGDLSTIATAAQRLDGFRQAAAEAGVPAEDQLVVQDLHTVELAFDATFRLLRSDDPPTALFTSQNLVTIGAIRALRSLGMQHDVAVVLDDETEALVRVVPGHRAVGTVSPVGARRRRGLSAEREEVVRLRALLPRHDEERDPLPLRDHAAADDGRAVQEDLGAAAVGGDEPVALGGLVPADGAEHAERGVGGHAADDPDAARHRTTVALTGLELDLLPLAEHPGPVVADDLGRVDEQVVGSVPEVEEAEASLGVEPTDSSLGHGSLLVHGWCCPPVSPHRRPTSARRRGGTRLSGADVRRRPREPASTTASTPRRRASRA</sequence>
<protein>
    <submittedName>
        <fullName evidence="6">LacI family transcriptional regulator</fullName>
    </submittedName>
</protein>
<dbReference type="PANTHER" id="PTHR30146">
    <property type="entry name" value="LACI-RELATED TRANSCRIPTIONAL REPRESSOR"/>
    <property type="match status" value="1"/>
</dbReference>
<reference evidence="6 7" key="1">
    <citation type="submission" date="2020-04" db="EMBL/GenBank/DDBJ databases">
        <title>MicrobeNet Type strains.</title>
        <authorList>
            <person name="Nicholson A.C."/>
        </authorList>
    </citation>
    <scope>NUCLEOTIDE SEQUENCE [LARGE SCALE GENOMIC DNA]</scope>
    <source>
        <strain evidence="6 7">ATCC BAA-787</strain>
    </source>
</reference>
<keyword evidence="1" id="KW-0805">Transcription regulation</keyword>
<dbReference type="Gene3D" id="3.40.50.2300">
    <property type="match status" value="2"/>
</dbReference>
<evidence type="ECO:0000313" key="7">
    <source>
        <dbReference type="Proteomes" id="UP000777774"/>
    </source>
</evidence>
<comment type="caution">
    <text evidence="6">The sequence shown here is derived from an EMBL/GenBank/DDBJ whole genome shotgun (WGS) entry which is preliminary data.</text>
</comment>
<dbReference type="InterPro" id="IPR010982">
    <property type="entry name" value="Lambda_DNA-bd_dom_sf"/>
</dbReference>
<dbReference type="PANTHER" id="PTHR30146:SF109">
    <property type="entry name" value="HTH-TYPE TRANSCRIPTIONAL REGULATOR GALS"/>
    <property type="match status" value="1"/>
</dbReference>
<dbReference type="PROSITE" id="PS50932">
    <property type="entry name" value="HTH_LACI_2"/>
    <property type="match status" value="1"/>
</dbReference>
<dbReference type="Pfam" id="PF00532">
    <property type="entry name" value="Peripla_BP_1"/>
    <property type="match status" value="1"/>
</dbReference>
<dbReference type="SMART" id="SM00354">
    <property type="entry name" value="HTH_LACI"/>
    <property type="match status" value="1"/>
</dbReference>
<gene>
    <name evidence="6" type="ORF">HGA02_04125</name>
</gene>
<dbReference type="PROSITE" id="PS00356">
    <property type="entry name" value="HTH_LACI_1"/>
    <property type="match status" value="1"/>
</dbReference>
<evidence type="ECO:0000256" key="4">
    <source>
        <dbReference type="SAM" id="MobiDB-lite"/>
    </source>
</evidence>
<keyword evidence="2" id="KW-0238">DNA-binding</keyword>
<keyword evidence="7" id="KW-1185">Reference proteome</keyword>
<dbReference type="InterPro" id="IPR028082">
    <property type="entry name" value="Peripla_BP_I"/>
</dbReference>
<proteinExistence type="predicted"/>
<feature type="domain" description="HTH lacI-type" evidence="5">
    <location>
        <begin position="1"/>
        <end position="53"/>
    </location>
</feature>
<evidence type="ECO:0000313" key="6">
    <source>
        <dbReference type="EMBL" id="NKY38740.1"/>
    </source>
</evidence>
<name>A0ABX1JWR5_9CELL</name>
<dbReference type="EMBL" id="JAAXOY010000054">
    <property type="protein sequence ID" value="NKY38740.1"/>
    <property type="molecule type" value="Genomic_DNA"/>
</dbReference>
<dbReference type="InterPro" id="IPR000843">
    <property type="entry name" value="HTH_LacI"/>
</dbReference>
<dbReference type="CDD" id="cd01392">
    <property type="entry name" value="HTH_LacI"/>
    <property type="match status" value="1"/>
</dbReference>
<dbReference type="InterPro" id="IPR001761">
    <property type="entry name" value="Peripla_BP/Lac1_sug-bd_dom"/>
</dbReference>
<organism evidence="6 7">
    <name type="scientific">Cellulomonas septica</name>
    <dbReference type="NCBI Taxonomy" id="285080"/>
    <lineage>
        <taxon>Bacteria</taxon>
        <taxon>Bacillati</taxon>
        <taxon>Actinomycetota</taxon>
        <taxon>Actinomycetes</taxon>
        <taxon>Micrococcales</taxon>
        <taxon>Cellulomonadaceae</taxon>
        <taxon>Cellulomonas</taxon>
    </lineage>
</organism>
<dbReference type="Proteomes" id="UP000777774">
    <property type="component" value="Unassembled WGS sequence"/>
</dbReference>
<dbReference type="CDD" id="cd06267">
    <property type="entry name" value="PBP1_LacI_sugar_binding-like"/>
    <property type="match status" value="1"/>
</dbReference>
<evidence type="ECO:0000256" key="2">
    <source>
        <dbReference type="ARBA" id="ARBA00023125"/>
    </source>
</evidence>
<dbReference type="Gene3D" id="1.10.260.40">
    <property type="entry name" value="lambda repressor-like DNA-binding domains"/>
    <property type="match status" value="1"/>
</dbReference>
<evidence type="ECO:0000259" key="5">
    <source>
        <dbReference type="PROSITE" id="PS50932"/>
    </source>
</evidence>
<keyword evidence="3" id="KW-0804">Transcription</keyword>
<feature type="compositionally biased region" description="Basic residues" evidence="4">
    <location>
        <begin position="458"/>
        <end position="470"/>
    </location>
</feature>
<evidence type="ECO:0000256" key="3">
    <source>
        <dbReference type="ARBA" id="ARBA00023163"/>
    </source>
</evidence>
<dbReference type="Pfam" id="PF00356">
    <property type="entry name" value="LacI"/>
    <property type="match status" value="1"/>
</dbReference>
<evidence type="ECO:0000256" key="1">
    <source>
        <dbReference type="ARBA" id="ARBA00023015"/>
    </source>
</evidence>
<accession>A0ABX1JWR5</accession>
<feature type="region of interest" description="Disordered" evidence="4">
    <location>
        <begin position="457"/>
        <end position="500"/>
    </location>
</feature>
<dbReference type="SUPFAM" id="SSF47413">
    <property type="entry name" value="lambda repressor-like DNA-binding domains"/>
    <property type="match status" value="1"/>
</dbReference>